<dbReference type="Proteomes" id="UP001153076">
    <property type="component" value="Unassembled WGS sequence"/>
</dbReference>
<dbReference type="GO" id="GO:0015276">
    <property type="term" value="F:ligand-gated monoatomic ion channel activity"/>
    <property type="evidence" value="ECO:0007669"/>
    <property type="project" value="InterPro"/>
</dbReference>
<name>A0A9Q1JNE7_9CARY</name>
<evidence type="ECO:0000256" key="8">
    <source>
        <dbReference type="ARBA" id="ARBA00023136"/>
    </source>
</evidence>
<dbReference type="EMBL" id="JAKOGI010001361">
    <property type="protein sequence ID" value="KAJ8426035.1"/>
    <property type="molecule type" value="Genomic_DNA"/>
</dbReference>
<dbReference type="InterPro" id="IPR028082">
    <property type="entry name" value="Peripla_BP_I"/>
</dbReference>
<dbReference type="GO" id="GO:0009611">
    <property type="term" value="P:response to wounding"/>
    <property type="evidence" value="ECO:0007669"/>
    <property type="project" value="UniProtKB-ARBA"/>
</dbReference>
<dbReference type="InterPro" id="IPR001828">
    <property type="entry name" value="ANF_lig-bd_rcpt"/>
</dbReference>
<dbReference type="SUPFAM" id="SSF53822">
    <property type="entry name" value="Periplasmic binding protein-like I"/>
    <property type="match status" value="1"/>
</dbReference>
<evidence type="ECO:0000259" key="18">
    <source>
        <dbReference type="SMART" id="SM00079"/>
    </source>
</evidence>
<dbReference type="InterPro" id="IPR017103">
    <property type="entry name" value="Iontropic_Glu_rcpt_pln"/>
</dbReference>
<keyword evidence="14" id="KW-1015">Disulfide bond</keyword>
<reference evidence="19" key="1">
    <citation type="submission" date="2022-04" db="EMBL/GenBank/DDBJ databases">
        <title>Carnegiea gigantea Genome sequencing and assembly v2.</title>
        <authorList>
            <person name="Copetti D."/>
            <person name="Sanderson M.J."/>
            <person name="Burquez A."/>
            <person name="Wojciechowski M.F."/>
        </authorList>
    </citation>
    <scope>NUCLEOTIDE SEQUENCE</scope>
    <source>
        <strain evidence="19">SGP5-SGP5p</strain>
        <tissue evidence="19">Aerial part</tissue>
    </source>
</reference>
<keyword evidence="7 13" id="KW-0406">Ion transport</keyword>
<feature type="transmembrane region" description="Helical" evidence="16">
    <location>
        <begin position="650"/>
        <end position="674"/>
    </location>
</feature>
<dbReference type="InterPro" id="IPR015683">
    <property type="entry name" value="Ionotropic_Glu_rcpt"/>
</dbReference>
<dbReference type="Pfam" id="PF00060">
    <property type="entry name" value="Lig_chan"/>
    <property type="match status" value="1"/>
</dbReference>
<evidence type="ECO:0000313" key="19">
    <source>
        <dbReference type="EMBL" id="KAJ8426035.1"/>
    </source>
</evidence>
<dbReference type="PIRSF" id="PIRSF037090">
    <property type="entry name" value="Iontro_Glu-like_rcpt_pln"/>
    <property type="match status" value="1"/>
</dbReference>
<evidence type="ECO:0000256" key="11">
    <source>
        <dbReference type="ARBA" id="ARBA00023286"/>
    </source>
</evidence>
<feature type="region of interest" description="Disordered" evidence="15">
    <location>
        <begin position="884"/>
        <end position="939"/>
    </location>
</feature>
<feature type="transmembrane region" description="Helical" evidence="16">
    <location>
        <begin position="590"/>
        <end position="608"/>
    </location>
</feature>
<keyword evidence="20" id="KW-1185">Reference proteome</keyword>
<organism evidence="19 20">
    <name type="scientific">Carnegiea gigantea</name>
    <dbReference type="NCBI Taxonomy" id="171969"/>
    <lineage>
        <taxon>Eukaryota</taxon>
        <taxon>Viridiplantae</taxon>
        <taxon>Streptophyta</taxon>
        <taxon>Embryophyta</taxon>
        <taxon>Tracheophyta</taxon>
        <taxon>Spermatophyta</taxon>
        <taxon>Magnoliopsida</taxon>
        <taxon>eudicotyledons</taxon>
        <taxon>Gunneridae</taxon>
        <taxon>Pentapetalae</taxon>
        <taxon>Caryophyllales</taxon>
        <taxon>Cactineae</taxon>
        <taxon>Cactaceae</taxon>
        <taxon>Cactoideae</taxon>
        <taxon>Echinocereeae</taxon>
        <taxon>Carnegiea</taxon>
    </lineage>
</organism>
<evidence type="ECO:0000256" key="17">
    <source>
        <dbReference type="SAM" id="SignalP"/>
    </source>
</evidence>
<evidence type="ECO:0000256" key="9">
    <source>
        <dbReference type="ARBA" id="ARBA00023170"/>
    </source>
</evidence>
<dbReference type="Gene3D" id="3.40.190.10">
    <property type="entry name" value="Periplasmic binding protein-like II"/>
    <property type="match status" value="2"/>
</dbReference>
<comment type="function">
    <text evidence="13">Glutamate-gated receptor that probably acts as non-selective cation channel.</text>
</comment>
<proteinExistence type="inferred from homology"/>
<dbReference type="Pfam" id="PF10613">
    <property type="entry name" value="Lig_chan-Glu_bd"/>
    <property type="match status" value="1"/>
</dbReference>
<dbReference type="FunFam" id="3.40.190.10:FF:000175">
    <property type="entry name" value="Glutamate receptor"/>
    <property type="match status" value="1"/>
</dbReference>
<evidence type="ECO:0000256" key="2">
    <source>
        <dbReference type="ARBA" id="ARBA00008685"/>
    </source>
</evidence>
<accession>A0A9Q1JNE7</accession>
<keyword evidence="9 13" id="KW-0675">Receptor</keyword>
<feature type="domain" description="Ionotropic glutamate receptor C-terminal" evidence="18">
    <location>
        <begin position="468"/>
        <end position="806"/>
    </location>
</feature>
<dbReference type="FunFam" id="1.10.287.70:FF:000037">
    <property type="entry name" value="Glutamate receptor"/>
    <property type="match status" value="1"/>
</dbReference>
<gene>
    <name evidence="19" type="ORF">Cgig2_021641</name>
</gene>
<evidence type="ECO:0000256" key="16">
    <source>
        <dbReference type="SAM" id="Phobius"/>
    </source>
</evidence>
<keyword evidence="4 16" id="KW-0812">Transmembrane</keyword>
<dbReference type="GO" id="GO:0007165">
    <property type="term" value="P:signal transduction"/>
    <property type="evidence" value="ECO:0007669"/>
    <property type="project" value="UniProtKB-ARBA"/>
</dbReference>
<dbReference type="FunFam" id="3.40.50.2300:FF:000081">
    <property type="entry name" value="Glutamate receptor"/>
    <property type="match status" value="1"/>
</dbReference>
<dbReference type="GO" id="GO:0016020">
    <property type="term" value="C:membrane"/>
    <property type="evidence" value="ECO:0007669"/>
    <property type="project" value="UniProtKB-SubCell"/>
</dbReference>
<evidence type="ECO:0000256" key="6">
    <source>
        <dbReference type="ARBA" id="ARBA00022989"/>
    </source>
</evidence>
<dbReference type="CDD" id="cd13686">
    <property type="entry name" value="GluR_Plant"/>
    <property type="match status" value="1"/>
</dbReference>
<keyword evidence="10" id="KW-0325">Glycoprotein</keyword>
<evidence type="ECO:0000256" key="7">
    <source>
        <dbReference type="ARBA" id="ARBA00023065"/>
    </source>
</evidence>
<evidence type="ECO:0000256" key="10">
    <source>
        <dbReference type="ARBA" id="ARBA00023180"/>
    </source>
</evidence>
<dbReference type="PANTHER" id="PTHR18966">
    <property type="entry name" value="IONOTROPIC GLUTAMATE RECEPTOR"/>
    <property type="match status" value="1"/>
</dbReference>
<dbReference type="FunFam" id="3.40.190.10:FF:000054">
    <property type="entry name" value="Glutamate receptor"/>
    <property type="match status" value="1"/>
</dbReference>
<comment type="caution">
    <text evidence="19">The sequence shown here is derived from an EMBL/GenBank/DDBJ whole genome shotgun (WGS) entry which is preliminary data.</text>
</comment>
<feature type="chain" id="PRO_5040113606" description="Glutamate receptor" evidence="17">
    <location>
        <begin position="20"/>
        <end position="939"/>
    </location>
</feature>
<evidence type="ECO:0000313" key="20">
    <source>
        <dbReference type="Proteomes" id="UP001153076"/>
    </source>
</evidence>
<dbReference type="OrthoDB" id="5984008at2759"/>
<evidence type="ECO:0000256" key="13">
    <source>
        <dbReference type="PIRNR" id="PIRNR037090"/>
    </source>
</evidence>
<feature type="transmembrane region" description="Helical" evidence="16">
    <location>
        <begin position="826"/>
        <end position="848"/>
    </location>
</feature>
<evidence type="ECO:0000256" key="5">
    <source>
        <dbReference type="ARBA" id="ARBA00022729"/>
    </source>
</evidence>
<dbReference type="Pfam" id="PF01094">
    <property type="entry name" value="ANF_receptor"/>
    <property type="match status" value="1"/>
</dbReference>
<comment type="subcellular location">
    <subcellularLocation>
        <location evidence="1">Membrane</location>
        <topology evidence="1">Multi-pass membrane protein</topology>
    </subcellularLocation>
</comment>
<keyword evidence="6 16" id="KW-1133">Transmembrane helix</keyword>
<keyword evidence="11 13" id="KW-1071">Ligand-gated ion channel</keyword>
<dbReference type="Gene3D" id="1.10.287.70">
    <property type="match status" value="1"/>
</dbReference>
<dbReference type="CDD" id="cd19990">
    <property type="entry name" value="PBP1_GABAb_receptor_plant"/>
    <property type="match status" value="1"/>
</dbReference>
<dbReference type="Gene3D" id="3.40.50.2300">
    <property type="match status" value="2"/>
</dbReference>
<evidence type="ECO:0000256" key="4">
    <source>
        <dbReference type="ARBA" id="ARBA00022692"/>
    </source>
</evidence>
<dbReference type="InterPro" id="IPR019594">
    <property type="entry name" value="Glu/Gly-bd"/>
</dbReference>
<dbReference type="SUPFAM" id="SSF53850">
    <property type="entry name" value="Periplasmic binding protein-like II"/>
    <property type="match status" value="1"/>
</dbReference>
<feature type="signal peptide" evidence="17">
    <location>
        <begin position="1"/>
        <end position="19"/>
    </location>
</feature>
<evidence type="ECO:0000256" key="3">
    <source>
        <dbReference type="ARBA" id="ARBA00022448"/>
    </source>
</evidence>
<keyword evidence="3 13" id="KW-0813">Transport</keyword>
<comment type="similarity">
    <text evidence="2 13">Belongs to the glutamate-gated ion channel (TC 1.A.10.1) family.</text>
</comment>
<keyword evidence="12 13" id="KW-0407">Ion channel</keyword>
<keyword evidence="8 13" id="KW-0472">Membrane</keyword>
<dbReference type="InterPro" id="IPR044440">
    <property type="entry name" value="GABAb_receptor_plant_PBP1"/>
</dbReference>
<protein>
    <recommendedName>
        <fullName evidence="13">Glutamate receptor</fullName>
    </recommendedName>
</protein>
<evidence type="ECO:0000256" key="14">
    <source>
        <dbReference type="PIRSR" id="PIRSR037090-50"/>
    </source>
</evidence>
<evidence type="ECO:0000256" key="12">
    <source>
        <dbReference type="ARBA" id="ARBA00023303"/>
    </source>
</evidence>
<keyword evidence="5 17" id="KW-0732">Signal</keyword>
<dbReference type="AlphaFoldDB" id="A0A9Q1JNE7"/>
<feature type="disulfide bond" evidence="14">
    <location>
        <begin position="755"/>
        <end position="809"/>
    </location>
</feature>
<sequence>MKVFWLHLLLICLSSVLLGGVANNASRPASVNIGALFHSNSTIGKVAKIAIQEAVNDVNLNSTILNGTKLNLILGDSVCSGFLGFIQAMQFMQKEVVAVIGPQSSVVSHIVSLVAAELKVPMLSFAATDPTLTRFNSPFFIRTSNSDLYQMIAIADIIDYFGWREVIAVFIDDDYGRNGVAALDDALADRRSKIFYKAAFPPESDVTRAKVMDVLVHVLMLESRVIVLHVTPDIGRLVFSVASYLEMMGNGYVWISTDWLSSVVDSHSPLPSERMSEMHGVLALRQHTPDSNAKRAFISRWKNITRGSLGLNAYGLYAYDSVWIFAQALDEFLNQGRSISFSADLRVRALHATGLHLEAMHIFDGGQALLNNILRTDLMGLTGPLKFDTERSRVHPAYDIINLVGNGYLQVGYWSNYSGLSIVPPETLYRMPPNRSSANQHLHNVIWPDGTTGKPRGWVFPNSGKQLKIGVPIRVSFKEFVSRVSGTNDMFKGFCIDVFQAAINLLPYPVPHQFVGFGDGSQNPNYSDLVNMIAAGNFDAAVGDIAIVTSRTKIVDFTQPYASSGLLVVAPFKKKNSGAWAFLRPFTPTMWGVIVVSFIAIGVVIWVLEHRINDDFRGSPRRQCITILWFGFSTLTFSHKENTVSCLARMVLIIWLFVVLILTSSYTASLTSILTVQQLSSPIKGIDSLRTSDEPIGYQVGSFAQRYLMEELHIHESRLVGFNSPAEYADALRHGRVCAVVDERPYIELFLSSQCDFRIVGQEFTRSGWGFAFPRDSPLAPDLTTAILKLSENGDLQRIHDKWLTTSSCSQDNTEMESSQLHLRSFLGLFLLCGIVCVIALAICFIRICHQFHHVSRTPVISEARSSSILRHLQTLRCVIDEKKEPSKKRKKTQDSEGSPTDDDRDEEHRRTPKRQQSPTSMEGEDNPRQLGICPACLT</sequence>
<dbReference type="GO" id="GO:1901701">
    <property type="term" value="P:cellular response to oxygen-containing compound"/>
    <property type="evidence" value="ECO:0007669"/>
    <property type="project" value="UniProtKB-ARBA"/>
</dbReference>
<dbReference type="InterPro" id="IPR001320">
    <property type="entry name" value="Iontro_rcpt_C"/>
</dbReference>
<evidence type="ECO:0000256" key="1">
    <source>
        <dbReference type="ARBA" id="ARBA00004141"/>
    </source>
</evidence>
<evidence type="ECO:0000256" key="15">
    <source>
        <dbReference type="SAM" id="MobiDB-lite"/>
    </source>
</evidence>
<dbReference type="SMART" id="SM00079">
    <property type="entry name" value="PBPe"/>
    <property type="match status" value="1"/>
</dbReference>